<comment type="caution">
    <text evidence="1">The sequence shown here is derived from an EMBL/GenBank/DDBJ whole genome shotgun (WGS) entry which is preliminary data.</text>
</comment>
<dbReference type="EMBL" id="PQXM01000054">
    <property type="protein sequence ID" value="TGO78779.1"/>
    <property type="molecule type" value="Genomic_DNA"/>
</dbReference>
<dbReference type="AlphaFoldDB" id="A0A4Z1JY35"/>
<evidence type="ECO:0000313" key="2">
    <source>
        <dbReference type="Proteomes" id="UP000297229"/>
    </source>
</evidence>
<protein>
    <submittedName>
        <fullName evidence="1">Uncharacterized protein</fullName>
    </submittedName>
</protein>
<reference evidence="1 2" key="1">
    <citation type="submission" date="2017-12" db="EMBL/GenBank/DDBJ databases">
        <title>Comparative genomics of Botrytis spp.</title>
        <authorList>
            <person name="Valero-Jimenez C.A."/>
            <person name="Tapia P."/>
            <person name="Veloso J."/>
            <person name="Silva-Moreno E."/>
            <person name="Staats M."/>
            <person name="Valdes J.H."/>
            <person name="Van Kan J.A.L."/>
        </authorList>
    </citation>
    <scope>NUCLEOTIDE SEQUENCE [LARGE SCALE GENOMIC DNA]</scope>
    <source>
        <strain evidence="1 2">Be9601</strain>
    </source>
</reference>
<proteinExistence type="predicted"/>
<dbReference type="Proteomes" id="UP000297229">
    <property type="component" value="Unassembled WGS sequence"/>
</dbReference>
<accession>A0A4Z1JY35</accession>
<keyword evidence="2" id="KW-1185">Reference proteome</keyword>
<organism evidence="1 2">
    <name type="scientific">Botrytis elliptica</name>
    <dbReference type="NCBI Taxonomy" id="278938"/>
    <lineage>
        <taxon>Eukaryota</taxon>
        <taxon>Fungi</taxon>
        <taxon>Dikarya</taxon>
        <taxon>Ascomycota</taxon>
        <taxon>Pezizomycotina</taxon>
        <taxon>Leotiomycetes</taxon>
        <taxon>Helotiales</taxon>
        <taxon>Sclerotiniaceae</taxon>
        <taxon>Botrytis</taxon>
    </lineage>
</organism>
<sequence length="169" mass="19161">MEESDYKIFLVDDKVQGSKYLPLELFPPDQEITCEYLGDIPPFPQYFRRGKAPLKDADIFTNRIVGLLKDNFSSDPHENSYDGAVIKYEPEFDRLLRTCAPNVFRKGTPSETEAELNLLASNPAPKRFYAVAKFLNPEPDLDLPASISLPKRISFAAQDFLDSEEPDVP</sequence>
<gene>
    <name evidence="1" type="ORF">BELL_0054g00170</name>
</gene>
<evidence type="ECO:0000313" key="1">
    <source>
        <dbReference type="EMBL" id="TGO78779.1"/>
    </source>
</evidence>
<name>A0A4Z1JY35_9HELO</name>